<evidence type="ECO:0000256" key="4">
    <source>
        <dbReference type="ARBA" id="ARBA00022989"/>
    </source>
</evidence>
<evidence type="ECO:0000256" key="5">
    <source>
        <dbReference type="ARBA" id="ARBA00023136"/>
    </source>
</evidence>
<dbReference type="InterPro" id="IPR054321">
    <property type="entry name" value="PspC-rel_TM"/>
</dbReference>
<feature type="transmembrane region" description="Helical" evidence="6">
    <location>
        <begin position="283"/>
        <end position="305"/>
    </location>
</feature>
<dbReference type="GO" id="GO:0005886">
    <property type="term" value="C:plasma membrane"/>
    <property type="evidence" value="ECO:0007669"/>
    <property type="project" value="UniProtKB-SubCell"/>
</dbReference>
<keyword evidence="5 6" id="KW-0472">Membrane</keyword>
<dbReference type="AlphaFoldDB" id="A0A6I4INQ5"/>
<accession>A0A6I4INQ5</accession>
<evidence type="ECO:0000256" key="6">
    <source>
        <dbReference type="SAM" id="Phobius"/>
    </source>
</evidence>
<reference evidence="10 11" key="1">
    <citation type="submission" date="2020-12" db="EMBL/GenBank/DDBJ databases">
        <title>HMF7856_wgs.fasta genome submission.</title>
        <authorList>
            <person name="Kang H."/>
            <person name="Kim H."/>
            <person name="Joh K."/>
        </authorList>
    </citation>
    <scope>NUCLEOTIDE SEQUENCE [LARGE SCALE GENOMIC DNA]</scope>
    <source>
        <strain evidence="10 11">HMF7856</strain>
    </source>
</reference>
<proteinExistence type="predicted"/>
<dbReference type="Pfam" id="PF22744">
    <property type="entry name" value="Toast-rack_PspC-Cterm"/>
    <property type="match status" value="1"/>
</dbReference>
<dbReference type="InterPro" id="IPR052027">
    <property type="entry name" value="PspC"/>
</dbReference>
<dbReference type="KEGG" id="mgik:GO620_012595"/>
<gene>
    <name evidence="10" type="ORF">GO620_012595</name>
</gene>
<evidence type="ECO:0000256" key="2">
    <source>
        <dbReference type="ARBA" id="ARBA00022475"/>
    </source>
</evidence>
<dbReference type="Proteomes" id="UP000429232">
    <property type="component" value="Chromosome"/>
</dbReference>
<keyword evidence="3 6" id="KW-0812">Transmembrane</keyword>
<evidence type="ECO:0000256" key="1">
    <source>
        <dbReference type="ARBA" id="ARBA00004162"/>
    </source>
</evidence>
<dbReference type="InterPro" id="IPR007168">
    <property type="entry name" value="Phageshock_PspC_N"/>
</dbReference>
<dbReference type="PANTHER" id="PTHR33885">
    <property type="entry name" value="PHAGE SHOCK PROTEIN C"/>
    <property type="match status" value="1"/>
</dbReference>
<name>A0A6I4INQ5_9SPHI</name>
<dbReference type="InterPro" id="IPR054319">
    <property type="entry name" value="PspC-rel_ToastRack"/>
</dbReference>
<keyword evidence="2" id="KW-1003">Cell membrane</keyword>
<evidence type="ECO:0000259" key="8">
    <source>
        <dbReference type="Pfam" id="PF22571"/>
    </source>
</evidence>
<organism evidence="10 11">
    <name type="scientific">Mucilaginibacter ginkgonis</name>
    <dbReference type="NCBI Taxonomy" id="2682091"/>
    <lineage>
        <taxon>Bacteria</taxon>
        <taxon>Pseudomonadati</taxon>
        <taxon>Bacteroidota</taxon>
        <taxon>Sphingobacteriia</taxon>
        <taxon>Sphingobacteriales</taxon>
        <taxon>Sphingobacteriaceae</taxon>
        <taxon>Mucilaginibacter</taxon>
    </lineage>
</organism>
<dbReference type="Pfam" id="PF22571">
    <property type="entry name" value="LiaI-LiaF-TM_PspC"/>
    <property type="match status" value="1"/>
</dbReference>
<evidence type="ECO:0000313" key="10">
    <source>
        <dbReference type="EMBL" id="QQL49012.1"/>
    </source>
</evidence>
<dbReference type="PANTHER" id="PTHR33885:SF3">
    <property type="entry name" value="PHAGE SHOCK PROTEIN C"/>
    <property type="match status" value="1"/>
</dbReference>
<dbReference type="RefSeq" id="WP_157525708.1">
    <property type="nucleotide sequence ID" value="NZ_CP066775.1"/>
</dbReference>
<evidence type="ECO:0000256" key="3">
    <source>
        <dbReference type="ARBA" id="ARBA00022692"/>
    </source>
</evidence>
<feature type="transmembrane region" description="Helical" evidence="6">
    <location>
        <begin position="233"/>
        <end position="263"/>
    </location>
</feature>
<feature type="domain" description="Phage shock protein PspC N-terminal" evidence="7">
    <location>
        <begin position="107"/>
        <end position="164"/>
    </location>
</feature>
<feature type="domain" description="PspC-related ToastRack" evidence="9">
    <location>
        <begin position="395"/>
        <end position="525"/>
    </location>
</feature>
<evidence type="ECO:0000259" key="7">
    <source>
        <dbReference type="Pfam" id="PF04024"/>
    </source>
</evidence>
<feature type="transmembrane region" description="Helical" evidence="6">
    <location>
        <begin position="317"/>
        <end position="338"/>
    </location>
</feature>
<feature type="domain" description="PspC-related transmembrane region" evidence="8">
    <location>
        <begin position="208"/>
        <end position="344"/>
    </location>
</feature>
<comment type="subcellular location">
    <subcellularLocation>
        <location evidence="1">Cell membrane</location>
        <topology evidence="1">Single-pass membrane protein</topology>
    </subcellularLocation>
</comment>
<evidence type="ECO:0000313" key="11">
    <source>
        <dbReference type="Proteomes" id="UP000429232"/>
    </source>
</evidence>
<feature type="transmembrane region" description="Helical" evidence="6">
    <location>
        <begin position="134"/>
        <end position="161"/>
    </location>
</feature>
<keyword evidence="4 6" id="KW-1133">Transmembrane helix</keyword>
<dbReference type="Pfam" id="PF04024">
    <property type="entry name" value="PspC"/>
    <property type="match status" value="1"/>
</dbReference>
<protein>
    <submittedName>
        <fullName evidence="10">PspC domain-containing protein</fullName>
    </submittedName>
</protein>
<evidence type="ECO:0000259" key="9">
    <source>
        <dbReference type="Pfam" id="PF22744"/>
    </source>
</evidence>
<sequence>MNKTIIININGTVFHIEEQAYEILKAYMTAVKRHFFDSEDSLEITTDIENRVAELFTEILAREGRQAIIDQDVHAVIEQMGAVEDFDNAPTGATAGDSYYQTHTSQRRLFRDPDDHLVGGVCAGIANYFDAPAVWVRLAFALSVIFAGTGFFLYIILWIVLPKAQTRADRMAMKGEKLDLQGFKRNFEAEAVNLRERLNEAGHHAKPFIYRFRDFLGEFFGFLGKAIGQSGNLLLKLIGIAFMLSFFCMAIAVIVAYISFMMFGHTELQFIFPFSVLGVQYNTALYTSAFFAIIIPLVILIVLFARLAFNTARLSSSALTVLGVLWVCAVTLSIYYAARISANFRYSASFGKTVNIAATKNNVYHLKLNDKKYLTAEDSARLNVQSRFHGFIVIDGDEDDMGEPNNVSISVEKSDVAQPTLFERFSANGATYDQALMNARNTVYNFTQKDSVLTFDRSLHRNYNEQWHNQEILLVLKVPVNSTVLVDKNLNRPLSLNIWGCLDDNKTPDATYATFKMQPTGLECKVDTLKRDTVRVTDTVKVFAKPTVAPKHLKKVK</sequence>
<keyword evidence="11" id="KW-1185">Reference proteome</keyword>
<dbReference type="EMBL" id="CP066775">
    <property type="protein sequence ID" value="QQL49012.1"/>
    <property type="molecule type" value="Genomic_DNA"/>
</dbReference>